<dbReference type="Proteomes" id="UP000037122">
    <property type="component" value="Unassembled WGS sequence"/>
</dbReference>
<reference evidence="2" key="1">
    <citation type="journal article" date="2015" name="BMC Genomics">
        <title>Draft genome of a commonly misdiagnosed multidrug resistant pathogen Candida auris.</title>
        <authorList>
            <person name="Chatterjee S."/>
            <person name="Alampalli S.V."/>
            <person name="Nageshan R.K."/>
            <person name="Chettiar S.T."/>
            <person name="Joshi S."/>
            <person name="Tatu U.S."/>
        </authorList>
    </citation>
    <scope>NUCLEOTIDE SEQUENCE [LARGE SCALE GENOMIC DNA]</scope>
    <source>
        <strain evidence="2">6684</strain>
    </source>
</reference>
<gene>
    <name evidence="1" type="ORF">QG37_05023</name>
</gene>
<evidence type="ECO:0000313" key="2">
    <source>
        <dbReference type="Proteomes" id="UP000037122"/>
    </source>
</evidence>
<comment type="caution">
    <text evidence="1">The sequence shown here is derived from an EMBL/GenBank/DDBJ whole genome shotgun (WGS) entry which is preliminary data.</text>
</comment>
<dbReference type="EMBL" id="LGST01000034">
    <property type="protein sequence ID" value="KND98256.1"/>
    <property type="molecule type" value="Genomic_DNA"/>
</dbReference>
<evidence type="ECO:0000313" key="1">
    <source>
        <dbReference type="EMBL" id="KND98256.1"/>
    </source>
</evidence>
<organism evidence="1 2">
    <name type="scientific">Candidozyma auris</name>
    <name type="common">Yeast</name>
    <name type="synonym">Candida auris</name>
    <dbReference type="NCBI Taxonomy" id="498019"/>
    <lineage>
        <taxon>Eukaryota</taxon>
        <taxon>Fungi</taxon>
        <taxon>Dikarya</taxon>
        <taxon>Ascomycota</taxon>
        <taxon>Saccharomycotina</taxon>
        <taxon>Pichiomycetes</taxon>
        <taxon>Metschnikowiaceae</taxon>
        <taxon>Candidozyma</taxon>
    </lineage>
</organism>
<name>A0A0L0NVQ9_CANAR</name>
<sequence>MAAKWLGGDNENDMKRERYWRSTWGFFWPLAELQSRDCNYGIVICDLFGVVCSIFVCDESIAQIED</sequence>
<protein>
    <submittedName>
        <fullName evidence="1">Uncharacterized protein</fullName>
    </submittedName>
</protein>
<dbReference type="AlphaFoldDB" id="A0A0L0NVQ9"/>
<proteinExistence type="predicted"/>
<dbReference type="VEuPathDB" id="FungiDB:QG37_05023"/>
<accession>A0A0L0NVQ9</accession>